<dbReference type="GO" id="GO:0004497">
    <property type="term" value="F:monooxygenase activity"/>
    <property type="evidence" value="ECO:0007669"/>
    <property type="project" value="UniProtKB-KW"/>
</dbReference>
<name>A0A0H5RR78_9EUKA</name>
<keyword evidence="3 7" id="KW-0479">Metal-binding</keyword>
<dbReference type="GO" id="GO:0016125">
    <property type="term" value="P:sterol metabolic process"/>
    <property type="evidence" value="ECO:0007669"/>
    <property type="project" value="TreeGrafter"/>
</dbReference>
<dbReference type="InterPro" id="IPR036396">
    <property type="entry name" value="Cyt_P450_sf"/>
</dbReference>
<dbReference type="GO" id="GO:0016705">
    <property type="term" value="F:oxidoreductase activity, acting on paired donors, with incorporation or reduction of molecular oxygen"/>
    <property type="evidence" value="ECO:0007669"/>
    <property type="project" value="InterPro"/>
</dbReference>
<sequence>MLVFPVLLFLLTIILRLVWSLYWNAMCLAPGAMGWPIVGDTIPFVSNMRSFLRERHAKYGPIFKTHLLGSPTIVVSSIDDAKMVLLGENALVEMQLMKPIHCLMESTILTQHGATHRHRRRLFLSAMTPDKLADFVPMAASLVAQEIATWPFDTPFDVFPSVHRLVFRLSQTILFGEFFPELASKLYPLFVSFNAGMVALPINLPFTPYGRAVRARQRLEQLFEDLITSKAQHGGLFGTLIADDAISNAEVCAQSILALLAGYETASSTINIVTNTLARYPDVLERIWNENEVVEEWSSKSIKSMSVLDSAIKESMRLFPTSPIAGRVAKKAFLTSTGIEIPKDWQIFVGLDALATMFTNHPAEFDLDRWLQRKDMPNRWESLPFGGGARECVGSELGLLIVKLVVLEMTQRFRWCLTTPDQPISKHSAMLILSSRKEIHSNI</sequence>
<dbReference type="Gene3D" id="1.10.630.10">
    <property type="entry name" value="Cytochrome P450"/>
    <property type="match status" value="1"/>
</dbReference>
<protein>
    <recommendedName>
        <fullName evidence="10">Cytochrome P450</fullName>
    </recommendedName>
</protein>
<comment type="similarity">
    <text evidence="1 8">Belongs to the cytochrome P450 family.</text>
</comment>
<dbReference type="PRINTS" id="PR00465">
    <property type="entry name" value="EP450IV"/>
</dbReference>
<dbReference type="Pfam" id="PF00067">
    <property type="entry name" value="p450"/>
    <property type="match status" value="1"/>
</dbReference>
<dbReference type="InterPro" id="IPR002403">
    <property type="entry name" value="Cyt_P450_E_grp-IV"/>
</dbReference>
<dbReference type="EMBL" id="HACM01010782">
    <property type="protein sequence ID" value="CRZ11224.1"/>
    <property type="molecule type" value="Transcribed_RNA"/>
</dbReference>
<dbReference type="GO" id="GO:0020037">
    <property type="term" value="F:heme binding"/>
    <property type="evidence" value="ECO:0007669"/>
    <property type="project" value="InterPro"/>
</dbReference>
<dbReference type="SUPFAM" id="SSF48264">
    <property type="entry name" value="Cytochrome P450"/>
    <property type="match status" value="1"/>
</dbReference>
<evidence type="ECO:0000256" key="5">
    <source>
        <dbReference type="ARBA" id="ARBA00023004"/>
    </source>
</evidence>
<evidence type="ECO:0000313" key="9">
    <source>
        <dbReference type="EMBL" id="CRZ11224.1"/>
    </source>
</evidence>
<keyword evidence="5 7" id="KW-0408">Iron</keyword>
<evidence type="ECO:0000256" key="6">
    <source>
        <dbReference type="ARBA" id="ARBA00023033"/>
    </source>
</evidence>
<dbReference type="PROSITE" id="PS00086">
    <property type="entry name" value="CYTOCHROME_P450"/>
    <property type="match status" value="1"/>
</dbReference>
<keyword evidence="4 8" id="KW-0560">Oxidoreductase</keyword>
<evidence type="ECO:0000256" key="2">
    <source>
        <dbReference type="ARBA" id="ARBA00022617"/>
    </source>
</evidence>
<evidence type="ECO:0000256" key="4">
    <source>
        <dbReference type="ARBA" id="ARBA00023002"/>
    </source>
</evidence>
<dbReference type="PANTHER" id="PTHR24286">
    <property type="entry name" value="CYTOCHROME P450 26"/>
    <property type="match status" value="1"/>
</dbReference>
<evidence type="ECO:0000256" key="7">
    <source>
        <dbReference type="PIRSR" id="PIRSR602403-1"/>
    </source>
</evidence>
<evidence type="ECO:0000256" key="8">
    <source>
        <dbReference type="RuleBase" id="RU000461"/>
    </source>
</evidence>
<dbReference type="InterPro" id="IPR001128">
    <property type="entry name" value="Cyt_P450"/>
</dbReference>
<keyword evidence="2 7" id="KW-0349">Heme</keyword>
<proteinExistence type="inferred from homology"/>
<evidence type="ECO:0000256" key="3">
    <source>
        <dbReference type="ARBA" id="ARBA00022723"/>
    </source>
</evidence>
<dbReference type="AlphaFoldDB" id="A0A0H5RR78"/>
<comment type="cofactor">
    <cofactor evidence="7">
        <name>heme</name>
        <dbReference type="ChEBI" id="CHEBI:30413"/>
    </cofactor>
</comment>
<accession>A0A0H5RR78</accession>
<dbReference type="InterPro" id="IPR017972">
    <property type="entry name" value="Cyt_P450_CS"/>
</dbReference>
<feature type="binding site" description="axial binding residue" evidence="7">
    <location>
        <position position="392"/>
    </location>
    <ligand>
        <name>heme</name>
        <dbReference type="ChEBI" id="CHEBI:30413"/>
    </ligand>
    <ligandPart>
        <name>Fe</name>
        <dbReference type="ChEBI" id="CHEBI:18248"/>
    </ligandPart>
</feature>
<organism evidence="9">
    <name type="scientific">Spongospora subterranea</name>
    <dbReference type="NCBI Taxonomy" id="70186"/>
    <lineage>
        <taxon>Eukaryota</taxon>
        <taxon>Sar</taxon>
        <taxon>Rhizaria</taxon>
        <taxon>Endomyxa</taxon>
        <taxon>Phytomyxea</taxon>
        <taxon>Plasmodiophorida</taxon>
        <taxon>Plasmodiophoridae</taxon>
        <taxon>Spongospora</taxon>
    </lineage>
</organism>
<evidence type="ECO:0008006" key="10">
    <source>
        <dbReference type="Google" id="ProtNLM"/>
    </source>
</evidence>
<dbReference type="PANTHER" id="PTHR24286:SF384">
    <property type="entry name" value="P450, PUTATIVE (EUROFUNG)-RELATED"/>
    <property type="match status" value="1"/>
</dbReference>
<evidence type="ECO:0000256" key="1">
    <source>
        <dbReference type="ARBA" id="ARBA00010617"/>
    </source>
</evidence>
<dbReference type="GO" id="GO:0005506">
    <property type="term" value="F:iron ion binding"/>
    <property type="evidence" value="ECO:0007669"/>
    <property type="project" value="InterPro"/>
</dbReference>
<keyword evidence="6 8" id="KW-0503">Monooxygenase</keyword>
<reference evidence="9" key="1">
    <citation type="submission" date="2015-04" db="EMBL/GenBank/DDBJ databases">
        <title>The genome sequence of the plant pathogenic Rhizarian Plasmodiophora brassicae reveals insights in its biotrophic life cycle and the origin of chitin synthesis.</title>
        <authorList>
            <person name="Schwelm A."/>
            <person name="Fogelqvist J."/>
            <person name="Knaust A."/>
            <person name="Julke S."/>
            <person name="Lilja T."/>
            <person name="Dhandapani V."/>
            <person name="Bonilla-Rosso G."/>
            <person name="Karlsson M."/>
            <person name="Shevchenko A."/>
            <person name="Choi S.R."/>
            <person name="Kim H.G."/>
            <person name="Park J.Y."/>
            <person name="Lim Y.P."/>
            <person name="Ludwig-Muller J."/>
            <person name="Dixelius C."/>
        </authorList>
    </citation>
    <scope>NUCLEOTIDE SEQUENCE</scope>
    <source>
        <tissue evidence="9">Potato root galls</tissue>
    </source>
</reference>
<dbReference type="PRINTS" id="PR00385">
    <property type="entry name" value="P450"/>
</dbReference>